<protein>
    <submittedName>
        <fullName evidence="1">Uncharacterized protein</fullName>
    </submittedName>
</protein>
<keyword evidence="2" id="KW-1185">Reference proteome</keyword>
<dbReference type="RefSeq" id="WP_187319741.1">
    <property type="nucleotide sequence ID" value="NZ_JACSCY010000007.1"/>
</dbReference>
<organism evidence="1 2">
    <name type="scientific">Hymenobacter citatus</name>
    <dbReference type="NCBI Taxonomy" id="2763506"/>
    <lineage>
        <taxon>Bacteria</taxon>
        <taxon>Pseudomonadati</taxon>
        <taxon>Bacteroidota</taxon>
        <taxon>Cytophagia</taxon>
        <taxon>Cytophagales</taxon>
        <taxon>Hymenobacteraceae</taxon>
        <taxon>Hymenobacter</taxon>
    </lineage>
</organism>
<evidence type="ECO:0000313" key="1">
    <source>
        <dbReference type="EMBL" id="MBC6611458.1"/>
    </source>
</evidence>
<sequence length="137" mass="16254">MTILLQSNKISERQFMQKKGFKLIKEAQDRGYKWRTPNDRALSIDRSANGNVSSVNYSLTENCFYSFKKQIISKGLKSEGQRIKTNSLTYYYSNAKYGAILQRMTVPTAGNEMYYYIFFMRKEEYIREKIRKQNISY</sequence>
<name>A0ABR7MLP7_9BACT</name>
<comment type="caution">
    <text evidence="1">The sequence shown here is derived from an EMBL/GenBank/DDBJ whole genome shotgun (WGS) entry which is preliminary data.</text>
</comment>
<gene>
    <name evidence="1" type="ORF">H8B15_11015</name>
</gene>
<reference evidence="1 2" key="1">
    <citation type="submission" date="2020-08" db="EMBL/GenBank/DDBJ databases">
        <title>Hymenobacter sp.</title>
        <authorList>
            <person name="Kim M.K."/>
        </authorList>
    </citation>
    <scope>NUCLEOTIDE SEQUENCE [LARGE SCALE GENOMIC DNA]</scope>
    <source>
        <strain evidence="1 2">BT507</strain>
    </source>
</reference>
<dbReference type="Proteomes" id="UP000622017">
    <property type="component" value="Unassembled WGS sequence"/>
</dbReference>
<accession>A0ABR7MLP7</accession>
<proteinExistence type="predicted"/>
<dbReference type="EMBL" id="JACSCY010000007">
    <property type="protein sequence ID" value="MBC6611458.1"/>
    <property type="molecule type" value="Genomic_DNA"/>
</dbReference>
<evidence type="ECO:0000313" key="2">
    <source>
        <dbReference type="Proteomes" id="UP000622017"/>
    </source>
</evidence>